<evidence type="ECO:0000259" key="1">
    <source>
        <dbReference type="Pfam" id="PF01636"/>
    </source>
</evidence>
<evidence type="ECO:0000313" key="3">
    <source>
        <dbReference type="Proteomes" id="UP000366051"/>
    </source>
</evidence>
<dbReference type="AlphaFoldDB" id="A0A5Q2N4N4"/>
<dbReference type="GO" id="GO:0042601">
    <property type="term" value="C:endospore-forming forespore"/>
    <property type="evidence" value="ECO:0007669"/>
    <property type="project" value="TreeGrafter"/>
</dbReference>
<organism evidence="2 3">
    <name type="scientific">Heliorestis convoluta</name>
    <dbReference type="NCBI Taxonomy" id="356322"/>
    <lineage>
        <taxon>Bacteria</taxon>
        <taxon>Bacillati</taxon>
        <taxon>Bacillota</taxon>
        <taxon>Clostridia</taxon>
        <taxon>Eubacteriales</taxon>
        <taxon>Heliobacteriaceae</taxon>
        <taxon>Heliorestis</taxon>
    </lineage>
</organism>
<protein>
    <submittedName>
        <fullName evidence="2">Spore coat, CotS family protein</fullName>
    </submittedName>
</protein>
<proteinExistence type="predicted"/>
<dbReference type="EMBL" id="CP045875">
    <property type="protein sequence ID" value="QGG49271.1"/>
    <property type="molecule type" value="Genomic_DNA"/>
</dbReference>
<dbReference type="Pfam" id="PF01636">
    <property type="entry name" value="APH"/>
    <property type="match status" value="1"/>
</dbReference>
<name>A0A5Q2N4N4_9FIRM</name>
<sequence>MRIFEQNGSDLLEGMATSMISEEFIEEERKGLDPLLLQELGLRPREIKMLRSSFRIDEYERTTVLKASQQTVEDLQFIVDLQTHLLQRGFDRFSAIQRNVKSEIVLYHDQKYWTTSTWVEGKECDYDRRRDLEATIDTIAEFHQASRGFYRPAVEHRFLWKKWPYIFQRKMEEIERSYQKACQKERPDAFDRLYMQGASEALEEAQGALALLQRSTYDAIMDQEMREGGFCHHDLAHHNVIIGARGEAFLIDFDYAIQDSRLHDLGSLMIRVLKRQRWSIKKGLKIMERYHNHYPLHRTELLLLLSFLIFPNDFWQYGWSYYFEELNRPQEFHIKRLRRFMDRQKNRRAFLKDFAGQI</sequence>
<evidence type="ECO:0000313" key="2">
    <source>
        <dbReference type="EMBL" id="QGG49271.1"/>
    </source>
</evidence>
<dbReference type="InterPro" id="IPR002575">
    <property type="entry name" value="Aminoglycoside_PTrfase"/>
</dbReference>
<dbReference type="PANTHER" id="PTHR39179">
    <property type="entry name" value="SPORE COAT PROTEIN I"/>
    <property type="match status" value="1"/>
</dbReference>
<dbReference type="Gene3D" id="3.90.1200.10">
    <property type="match status" value="1"/>
</dbReference>
<dbReference type="Proteomes" id="UP000366051">
    <property type="component" value="Chromosome"/>
</dbReference>
<feature type="domain" description="Aminoglycoside phosphotransferase" evidence="1">
    <location>
        <begin position="54"/>
        <end position="290"/>
    </location>
</feature>
<dbReference type="NCBIfam" id="TIGR02906">
    <property type="entry name" value="spore_CotS"/>
    <property type="match status" value="1"/>
</dbReference>
<gene>
    <name evidence="2" type="ORF">FTV88_3205</name>
</gene>
<dbReference type="Gene3D" id="3.30.200.20">
    <property type="entry name" value="Phosphorylase Kinase, domain 1"/>
    <property type="match status" value="1"/>
</dbReference>
<dbReference type="PANTHER" id="PTHR39179:SF1">
    <property type="entry name" value="SPORE COAT PROTEIN I"/>
    <property type="match status" value="1"/>
</dbReference>
<keyword evidence="3" id="KW-1185">Reference proteome</keyword>
<reference evidence="3" key="1">
    <citation type="submission" date="2019-11" db="EMBL/GenBank/DDBJ databases">
        <title>Genome sequence of Heliorestis convoluta strain HH, an alkaliphilic and minimalistic phototrophic bacterium from a soda lake in Egypt.</title>
        <authorList>
            <person name="Dewey E.D."/>
            <person name="Stokes L.M."/>
            <person name="Burchell B.M."/>
            <person name="Shaffer K.N."/>
            <person name="Huntington A.M."/>
            <person name="Baker J.M."/>
            <person name="Nadendla S."/>
            <person name="Giglio M.G."/>
            <person name="Touchman J.W."/>
            <person name="Blankenship R.E."/>
            <person name="Madigan M.T."/>
            <person name="Sattley W.M."/>
        </authorList>
    </citation>
    <scope>NUCLEOTIDE SEQUENCE [LARGE SCALE GENOMIC DNA]</scope>
    <source>
        <strain evidence="3">HH</strain>
    </source>
</reference>
<dbReference type="InterPro" id="IPR011009">
    <property type="entry name" value="Kinase-like_dom_sf"/>
</dbReference>
<dbReference type="SUPFAM" id="SSF56112">
    <property type="entry name" value="Protein kinase-like (PK-like)"/>
    <property type="match status" value="1"/>
</dbReference>
<accession>A0A5Q2N4N4</accession>
<dbReference type="InterPro" id="IPR047175">
    <property type="entry name" value="CotS-like"/>
</dbReference>
<dbReference type="KEGG" id="hcv:FTV88_3205"/>
<dbReference type="InterPro" id="IPR014255">
    <property type="entry name" value="Spore_coat_CotS"/>
</dbReference>